<dbReference type="AlphaFoldDB" id="A0A3R9RV48"/>
<organism evidence="1 2">
    <name type="scientific">Acinetobacter lactucae</name>
    <dbReference type="NCBI Taxonomy" id="1785128"/>
    <lineage>
        <taxon>Bacteria</taxon>
        <taxon>Pseudomonadati</taxon>
        <taxon>Pseudomonadota</taxon>
        <taxon>Gammaproteobacteria</taxon>
        <taxon>Moraxellales</taxon>
        <taxon>Moraxellaceae</taxon>
        <taxon>Acinetobacter</taxon>
        <taxon>Acinetobacter calcoaceticus/baumannii complex</taxon>
    </lineage>
</organism>
<evidence type="ECO:0000313" key="1">
    <source>
        <dbReference type="EMBL" id="RSO58047.1"/>
    </source>
</evidence>
<dbReference type="Proteomes" id="UP000276905">
    <property type="component" value="Unassembled WGS sequence"/>
</dbReference>
<protein>
    <submittedName>
        <fullName evidence="1">Uncharacterized protein</fullName>
    </submittedName>
</protein>
<dbReference type="RefSeq" id="WP_125698675.1">
    <property type="nucleotide sequence ID" value="NZ_RFES01000004.1"/>
</dbReference>
<name>A0A3R9RV48_9GAMM</name>
<sequence>MILSVCSYVVRTPFLSETRIDVKEMGWKKLSNIVKNVYSVGGSVIIHKTDADYSEDSGRLAYSDIDSYSMVCDSRYGYLFGCSISENEEYPEGTYLHLVNRKAKNPEEVYVFEPHEDEWQAKYVNQDLELALKLFKDIYEHGELSFESKIMFE</sequence>
<dbReference type="EMBL" id="RFES01000004">
    <property type="protein sequence ID" value="RSO58047.1"/>
    <property type="molecule type" value="Genomic_DNA"/>
</dbReference>
<reference evidence="1 2" key="1">
    <citation type="submission" date="2018-10" db="EMBL/GenBank/DDBJ databases">
        <title>GWAS and RNA-Seq identify cryptic mechanisms of antimicrobial resistance in Acinetobacter baumannii.</title>
        <authorList>
            <person name="Sahl J.W."/>
        </authorList>
    </citation>
    <scope>NUCLEOTIDE SEQUENCE [LARGE SCALE GENOMIC DNA]</scope>
    <source>
        <strain evidence="1 2">TG41018</strain>
    </source>
</reference>
<proteinExistence type="predicted"/>
<accession>A0A3R9RV48</accession>
<comment type="caution">
    <text evidence="1">The sequence shown here is derived from an EMBL/GenBank/DDBJ whole genome shotgun (WGS) entry which is preliminary data.</text>
</comment>
<evidence type="ECO:0000313" key="2">
    <source>
        <dbReference type="Proteomes" id="UP000276905"/>
    </source>
</evidence>
<gene>
    <name evidence="1" type="ORF">EA756_07165</name>
</gene>